<evidence type="ECO:0000256" key="7">
    <source>
        <dbReference type="SAM" id="SignalP"/>
    </source>
</evidence>
<dbReference type="PRINTS" id="PR00691">
    <property type="entry name" value="ADHESINB"/>
</dbReference>
<dbReference type="Proteomes" id="UP001199916">
    <property type="component" value="Unassembled WGS sequence"/>
</dbReference>
<dbReference type="InterPro" id="IPR006127">
    <property type="entry name" value="ZnuA-like"/>
</dbReference>
<evidence type="ECO:0000313" key="9">
    <source>
        <dbReference type="Proteomes" id="UP001199916"/>
    </source>
</evidence>
<keyword evidence="9" id="KW-1185">Reference proteome</keyword>
<feature type="chain" id="PRO_5045758597" evidence="7">
    <location>
        <begin position="21"/>
        <end position="318"/>
    </location>
</feature>
<feature type="signal peptide" evidence="7">
    <location>
        <begin position="1"/>
        <end position="20"/>
    </location>
</feature>
<comment type="caution">
    <text evidence="8">The sequence shown here is derived from an EMBL/GenBank/DDBJ whole genome shotgun (WGS) entry which is preliminary data.</text>
</comment>
<comment type="similarity">
    <text evidence="5">Belongs to the bacterial solute-binding protein 9 family.</text>
</comment>
<dbReference type="InterPro" id="IPR006128">
    <property type="entry name" value="Lipoprotein_PsaA-like"/>
</dbReference>
<dbReference type="PANTHER" id="PTHR42953">
    <property type="entry name" value="HIGH-AFFINITY ZINC UPTAKE SYSTEM PROTEIN ZNUA-RELATED"/>
    <property type="match status" value="1"/>
</dbReference>
<evidence type="ECO:0000256" key="3">
    <source>
        <dbReference type="ARBA" id="ARBA00022723"/>
    </source>
</evidence>
<dbReference type="InterPro" id="IPR050492">
    <property type="entry name" value="Bact_metal-bind_prot9"/>
</dbReference>
<dbReference type="PANTHER" id="PTHR42953:SF1">
    <property type="entry name" value="METAL-BINDING PROTEIN HI_0362-RELATED"/>
    <property type="match status" value="1"/>
</dbReference>
<reference evidence="8 9" key="1">
    <citation type="submission" date="2021-11" db="EMBL/GenBank/DDBJ databases">
        <title>Draft genome sequence of Paenibacillus profundus YoMME, a new Gram-positive bacteria with exoelectrogenic properties.</title>
        <authorList>
            <person name="Hubenova Y."/>
            <person name="Hubenova E."/>
            <person name="Manasiev Y."/>
            <person name="Peykov S."/>
            <person name="Mitov M."/>
        </authorList>
    </citation>
    <scope>NUCLEOTIDE SEQUENCE [LARGE SCALE GENOMIC DNA]</scope>
    <source>
        <strain evidence="8 9">YoMME</strain>
    </source>
</reference>
<feature type="coiled-coil region" evidence="6">
    <location>
        <begin position="174"/>
        <end position="205"/>
    </location>
</feature>
<evidence type="ECO:0000256" key="6">
    <source>
        <dbReference type="SAM" id="Coils"/>
    </source>
</evidence>
<evidence type="ECO:0000313" key="8">
    <source>
        <dbReference type="EMBL" id="MCE5169107.1"/>
    </source>
</evidence>
<keyword evidence="3" id="KW-0479">Metal-binding</keyword>
<organism evidence="8 9">
    <name type="scientific">Paenibacillus profundus</name>
    <dbReference type="NCBI Taxonomy" id="1173085"/>
    <lineage>
        <taxon>Bacteria</taxon>
        <taxon>Bacillati</taxon>
        <taxon>Bacillota</taxon>
        <taxon>Bacilli</taxon>
        <taxon>Bacillales</taxon>
        <taxon>Paenibacillaceae</taxon>
        <taxon>Paenibacillus</taxon>
    </lineage>
</organism>
<evidence type="ECO:0000256" key="1">
    <source>
        <dbReference type="ARBA" id="ARBA00004196"/>
    </source>
</evidence>
<dbReference type="InterPro" id="IPR006129">
    <property type="entry name" value="AdhesinB"/>
</dbReference>
<evidence type="ECO:0000256" key="4">
    <source>
        <dbReference type="ARBA" id="ARBA00022729"/>
    </source>
</evidence>
<dbReference type="CDD" id="cd01137">
    <property type="entry name" value="PsaA"/>
    <property type="match status" value="1"/>
</dbReference>
<dbReference type="SUPFAM" id="SSF53807">
    <property type="entry name" value="Helical backbone' metal receptor"/>
    <property type="match status" value="1"/>
</dbReference>
<dbReference type="Pfam" id="PF01297">
    <property type="entry name" value="ZnuA"/>
    <property type="match status" value="1"/>
</dbReference>
<name>A0ABS8YDJ9_9BACL</name>
<sequence length="318" mass="35306">MKKRNLLITVIMAISMLVLAACGGKEPAAGEASQSKDKEKLQVITTYSVIYDIVKNVGGDRLDVHSLAPIGSDPHQYDPLPDDVKKTTDADIVFYNGLNLETGDGWFEKMIETAGKTGENAPVFKVSEGVKPMYLKSGGHEGEEDPHAWLDVENGIIYTENVKKALIQVDPEHKETYEKNADAYIEQLKKLHDSVQQKMNELPKEKRILVSSEGAFKYFSNAYGFDAYYIWEINSHDEGTPEQLKSIIEIIRSHDVKALFVETSVDSRSMETVSAETGVSIAGTIFTDSLGKPGEDGDTYIKMVEWNADVIYNGLKSK</sequence>
<keyword evidence="6" id="KW-0175">Coiled coil</keyword>
<evidence type="ECO:0000256" key="2">
    <source>
        <dbReference type="ARBA" id="ARBA00022448"/>
    </source>
</evidence>
<keyword evidence="4 7" id="KW-0732">Signal</keyword>
<dbReference type="PROSITE" id="PS51257">
    <property type="entry name" value="PROKAR_LIPOPROTEIN"/>
    <property type="match status" value="1"/>
</dbReference>
<dbReference type="EMBL" id="JAJNBZ010000003">
    <property type="protein sequence ID" value="MCE5169107.1"/>
    <property type="molecule type" value="Genomic_DNA"/>
</dbReference>
<keyword evidence="2 5" id="KW-0813">Transport</keyword>
<accession>A0ABS8YDJ9</accession>
<dbReference type="Gene3D" id="3.40.50.1980">
    <property type="entry name" value="Nitrogenase molybdenum iron protein domain"/>
    <property type="match status" value="2"/>
</dbReference>
<protein>
    <submittedName>
        <fullName evidence="8">Metal ABC transporter substrate-binding protein</fullName>
    </submittedName>
</protein>
<dbReference type="PRINTS" id="PR00690">
    <property type="entry name" value="ADHESNFAMILY"/>
</dbReference>
<proteinExistence type="inferred from homology"/>
<evidence type="ECO:0000256" key="5">
    <source>
        <dbReference type="RuleBase" id="RU003512"/>
    </source>
</evidence>
<comment type="subcellular location">
    <subcellularLocation>
        <location evidence="1">Cell envelope</location>
    </subcellularLocation>
</comment>
<gene>
    <name evidence="8" type="ORF">LQV63_07265</name>
</gene>
<dbReference type="RefSeq" id="WP_233696219.1">
    <property type="nucleotide sequence ID" value="NZ_JAJNBZ010000003.1"/>
</dbReference>